<sequence length="143" mass="15171">MATSRSLAFGSGTGSNEIDPIDIIALMVLPISASMIFQVFSFQINVFGEYDFTEPIWTVGGADISLALLITVAAVAWVLITNIVNAETDHGPYELGAIVVAILLPVAYVFVPAVESAVMWNDLMQLAALLYVSAATVVVSYLG</sequence>
<dbReference type="RefSeq" id="WP_124179435.1">
    <property type="nucleotide sequence ID" value="NZ_REFY01000006.1"/>
</dbReference>
<dbReference type="Proteomes" id="UP000273828">
    <property type="component" value="Unassembled WGS sequence"/>
</dbReference>
<organism evidence="1 2">
    <name type="scientific">Natrarchaeobius halalkaliphilus</name>
    <dbReference type="NCBI Taxonomy" id="1679091"/>
    <lineage>
        <taxon>Archaea</taxon>
        <taxon>Methanobacteriati</taxon>
        <taxon>Methanobacteriota</taxon>
        <taxon>Stenosarchaea group</taxon>
        <taxon>Halobacteria</taxon>
        <taxon>Halobacteriales</taxon>
        <taxon>Natrialbaceae</taxon>
        <taxon>Natrarchaeobius</taxon>
    </lineage>
</organism>
<dbReference type="OrthoDB" id="198071at2157"/>
<keyword evidence="2" id="KW-1185">Reference proteome</keyword>
<accession>A0A3N6LY58</accession>
<dbReference type="InterPro" id="IPR058336">
    <property type="entry name" value="VP3-like_halobact-type"/>
</dbReference>
<dbReference type="AlphaFoldDB" id="A0A3N6LY58"/>
<name>A0A3N6LY58_9EURY</name>
<dbReference type="Pfam" id="PF26064">
    <property type="entry name" value="DUF8023"/>
    <property type="match status" value="1"/>
</dbReference>
<protein>
    <submittedName>
        <fullName evidence="1">Uncharacterized protein</fullName>
    </submittedName>
</protein>
<dbReference type="EMBL" id="REFY01000006">
    <property type="protein sequence ID" value="RQG87031.1"/>
    <property type="molecule type" value="Genomic_DNA"/>
</dbReference>
<evidence type="ECO:0000313" key="2">
    <source>
        <dbReference type="Proteomes" id="UP000273828"/>
    </source>
</evidence>
<proteinExistence type="predicted"/>
<reference evidence="1 2" key="1">
    <citation type="submission" date="2018-10" db="EMBL/GenBank/DDBJ databases">
        <title>Natrarchaeobius chitinivorans gen. nov., sp. nov., and Natrarchaeobius haloalkaliphilus sp. nov., alkaliphilic, chitin-utilizing haloarchaea from hypersaline alkaline lakes.</title>
        <authorList>
            <person name="Sorokin D.Y."/>
            <person name="Elcheninov A.G."/>
            <person name="Kostrikina N.A."/>
            <person name="Bale N.J."/>
            <person name="Sinninghe Damste J.S."/>
            <person name="Khijniak T.V."/>
            <person name="Kublanov I.V."/>
            <person name="Toshchakov S.V."/>
        </authorList>
    </citation>
    <scope>NUCLEOTIDE SEQUENCE [LARGE SCALE GENOMIC DNA]</scope>
    <source>
        <strain evidence="1 2">AArcht-Sl</strain>
    </source>
</reference>
<comment type="caution">
    <text evidence="1">The sequence shown here is derived from an EMBL/GenBank/DDBJ whole genome shotgun (WGS) entry which is preliminary data.</text>
</comment>
<evidence type="ECO:0000313" key="1">
    <source>
        <dbReference type="EMBL" id="RQG87031.1"/>
    </source>
</evidence>
<gene>
    <name evidence="1" type="ORF">EA462_15430</name>
</gene>